<keyword evidence="2" id="KW-0131">Cell cycle</keyword>
<accession>M3XGJ5</accession>
<reference evidence="4" key="3">
    <citation type="submission" date="2025-09" db="UniProtKB">
        <authorList>
            <consortium name="Ensembl"/>
        </authorList>
    </citation>
    <scope>IDENTIFICATION</scope>
</reference>
<dbReference type="PANTHER" id="PTHR31545:SF2">
    <property type="entry name" value="SPEEDY PROTEIN C"/>
    <property type="match status" value="1"/>
</dbReference>
<protein>
    <submittedName>
        <fullName evidence="4">Speedy/RINGO cell cycle regulator family member C</fullName>
    </submittedName>
</protein>
<dbReference type="PANTHER" id="PTHR31545">
    <property type="entry name" value="SEEDY PROTEIN A/C FAMILY MEMBER"/>
    <property type="match status" value="1"/>
</dbReference>
<comment type="similarity">
    <text evidence="1">Belongs to the Speedy/Ringo family.</text>
</comment>
<dbReference type="Ensembl" id="ENSLACT00000025653.1">
    <property type="protein sequence ID" value="ENSLACP00000021851.1"/>
    <property type="gene ID" value="ENSLACG00000022183.1"/>
</dbReference>
<dbReference type="AlphaFoldDB" id="M3XGJ5"/>
<dbReference type="HOGENOM" id="CLU_070353_2_0_1"/>
<dbReference type="Pfam" id="PF11357">
    <property type="entry name" value="Spy1"/>
    <property type="match status" value="1"/>
</dbReference>
<dbReference type="InterPro" id="IPR052316">
    <property type="entry name" value="Speedy-Ringo_regulator"/>
</dbReference>
<reference evidence="4" key="2">
    <citation type="submission" date="2025-08" db="UniProtKB">
        <authorList>
            <consortium name="Ensembl"/>
        </authorList>
    </citation>
    <scope>IDENTIFICATION</scope>
</reference>
<name>M3XGJ5_LATCH</name>
<evidence type="ECO:0000313" key="4">
    <source>
        <dbReference type="Ensembl" id="ENSLACP00000021851.1"/>
    </source>
</evidence>
<dbReference type="GeneTree" id="ENSGT00940000154524"/>
<dbReference type="EMBL" id="AFYH01016065">
    <property type="status" value="NOT_ANNOTATED_CDS"/>
    <property type="molecule type" value="Genomic_DNA"/>
</dbReference>
<dbReference type="OMA" id="CTCELTE"/>
<dbReference type="InterPro" id="IPR020984">
    <property type="entry name" value="Speedy"/>
</dbReference>
<dbReference type="GO" id="GO:0019901">
    <property type="term" value="F:protein kinase binding"/>
    <property type="evidence" value="ECO:0007669"/>
    <property type="project" value="InterPro"/>
</dbReference>
<gene>
    <name evidence="4" type="primary">SPDYC</name>
</gene>
<dbReference type="STRING" id="7897.ENSLACP00000021851"/>
<evidence type="ECO:0000256" key="2">
    <source>
        <dbReference type="ARBA" id="ARBA00023306"/>
    </source>
</evidence>
<evidence type="ECO:0000313" key="5">
    <source>
        <dbReference type="Proteomes" id="UP000008672"/>
    </source>
</evidence>
<evidence type="ECO:0000256" key="1">
    <source>
        <dbReference type="ARBA" id="ARBA00010932"/>
    </source>
</evidence>
<sequence length="312" mass="35537">MRHIESCPQGDPSVVTVGVKPGVARPRQRGKGARKVRIPEREELQQVAMAAAAPAGGSTSAAVAGMDVSGAVASTCGPQRPPLVQRLERQAFYRLLDDDLIQEFLSMDACYRISDEYLLAMVLTYFKRSGLYTTEYTRMNFFVALYLANDMEEDEEEYKYEIFPWALGHKWKESFPWFLKLRDRLWSRMNYRAVVSRRCCEEIMAMDAAHWAWLRERALHHGGAVRHYLKSKENLYPRGPGYTPPGCMLCRRSSCCDSESSSSSSPGSDQLSFASDWSQDLLLLPSDMLLDPSSTYSIQSKLFLWHRKYPSL</sequence>
<organism evidence="4 5">
    <name type="scientific">Latimeria chalumnae</name>
    <name type="common">Coelacanth</name>
    <dbReference type="NCBI Taxonomy" id="7897"/>
    <lineage>
        <taxon>Eukaryota</taxon>
        <taxon>Metazoa</taxon>
        <taxon>Chordata</taxon>
        <taxon>Craniata</taxon>
        <taxon>Vertebrata</taxon>
        <taxon>Euteleostomi</taxon>
        <taxon>Coelacanthiformes</taxon>
        <taxon>Coelacanthidae</taxon>
        <taxon>Latimeria</taxon>
    </lineage>
</organism>
<dbReference type="eggNOG" id="KOG3938">
    <property type="taxonomic scope" value="Eukaryota"/>
</dbReference>
<keyword evidence="5" id="KW-1185">Reference proteome</keyword>
<reference evidence="5" key="1">
    <citation type="submission" date="2011-08" db="EMBL/GenBank/DDBJ databases">
        <title>The draft genome of Latimeria chalumnae.</title>
        <authorList>
            <person name="Di Palma F."/>
            <person name="Alfoldi J."/>
            <person name="Johnson J."/>
            <person name="Berlin A."/>
            <person name="Gnerre S."/>
            <person name="Jaffe D."/>
            <person name="MacCallum I."/>
            <person name="Young S."/>
            <person name="Walker B.J."/>
            <person name="Lander E."/>
            <person name="Lindblad-Toh K."/>
        </authorList>
    </citation>
    <scope>NUCLEOTIDE SEQUENCE [LARGE SCALE GENOMIC DNA]</scope>
    <source>
        <strain evidence="5">Wild caught</strain>
    </source>
</reference>
<dbReference type="EMBL" id="AFYH01016064">
    <property type="status" value="NOT_ANNOTATED_CDS"/>
    <property type="molecule type" value="Genomic_DNA"/>
</dbReference>
<evidence type="ECO:0000256" key="3">
    <source>
        <dbReference type="SAM" id="MobiDB-lite"/>
    </source>
</evidence>
<dbReference type="InParanoid" id="M3XGJ5"/>
<dbReference type="Proteomes" id="UP000008672">
    <property type="component" value="Unassembled WGS sequence"/>
</dbReference>
<proteinExistence type="inferred from homology"/>
<feature type="compositionally biased region" description="Basic residues" evidence="3">
    <location>
        <begin position="26"/>
        <end position="35"/>
    </location>
</feature>
<feature type="region of interest" description="Disordered" evidence="3">
    <location>
        <begin position="1"/>
        <end position="35"/>
    </location>
</feature>